<dbReference type="Gene3D" id="1.10.630.10">
    <property type="entry name" value="Cytochrome P450"/>
    <property type="match status" value="2"/>
</dbReference>
<dbReference type="PANTHER" id="PTHR47947:SF2">
    <property type="entry name" value="CYTOCHROME P450 82C3-LIKE"/>
    <property type="match status" value="1"/>
</dbReference>
<dbReference type="GO" id="GO:0020037">
    <property type="term" value="F:heme binding"/>
    <property type="evidence" value="ECO:0007669"/>
    <property type="project" value="InterPro"/>
</dbReference>
<dbReference type="GO" id="GO:0005506">
    <property type="term" value="F:iron ion binding"/>
    <property type="evidence" value="ECO:0007669"/>
    <property type="project" value="InterPro"/>
</dbReference>
<gene>
    <name evidence="9" type="ORF">GOBAR_AA30306</name>
</gene>
<keyword evidence="6" id="KW-0408">Iron</keyword>
<evidence type="ECO:0000256" key="2">
    <source>
        <dbReference type="ARBA" id="ARBA00010617"/>
    </source>
</evidence>
<keyword evidence="8" id="KW-0812">Transmembrane</keyword>
<dbReference type="PANTHER" id="PTHR47947">
    <property type="entry name" value="CYTOCHROME P450 82C3-RELATED"/>
    <property type="match status" value="1"/>
</dbReference>
<evidence type="ECO:0000256" key="4">
    <source>
        <dbReference type="ARBA" id="ARBA00022723"/>
    </source>
</evidence>
<dbReference type="Pfam" id="PF00067">
    <property type="entry name" value="p450"/>
    <property type="match status" value="2"/>
</dbReference>
<comment type="similarity">
    <text evidence="2">Belongs to the cytochrome P450 family.</text>
</comment>
<evidence type="ECO:0000313" key="9">
    <source>
        <dbReference type="EMBL" id="PPR90382.1"/>
    </source>
</evidence>
<keyword evidence="3" id="KW-0349">Heme</keyword>
<keyword evidence="7" id="KW-0503">Monooxygenase</keyword>
<dbReference type="CDD" id="cd00302">
    <property type="entry name" value="cytochrome_P450"/>
    <property type="match status" value="1"/>
</dbReference>
<reference evidence="9 10" key="1">
    <citation type="submission" date="2015-01" db="EMBL/GenBank/DDBJ databases">
        <title>Genome of allotetraploid Gossypium barbadense reveals genomic plasticity and fiber elongation in cotton evolution.</title>
        <authorList>
            <person name="Chen X."/>
            <person name="Liu X."/>
            <person name="Zhao B."/>
            <person name="Zheng H."/>
            <person name="Hu Y."/>
            <person name="Lu G."/>
            <person name="Yang C."/>
            <person name="Chen J."/>
            <person name="Shan C."/>
            <person name="Zhang L."/>
            <person name="Zhou Y."/>
            <person name="Wang L."/>
            <person name="Guo W."/>
            <person name="Bai Y."/>
            <person name="Ruan J."/>
            <person name="Shangguan X."/>
            <person name="Mao Y."/>
            <person name="Jiang J."/>
            <person name="Zhu Y."/>
            <person name="Lei J."/>
            <person name="Kang H."/>
            <person name="Chen S."/>
            <person name="He X."/>
            <person name="Wang R."/>
            <person name="Wang Y."/>
            <person name="Chen J."/>
            <person name="Wang L."/>
            <person name="Yu S."/>
            <person name="Wang B."/>
            <person name="Wei J."/>
            <person name="Song S."/>
            <person name="Lu X."/>
            <person name="Gao Z."/>
            <person name="Gu W."/>
            <person name="Deng X."/>
            <person name="Ma D."/>
            <person name="Wang S."/>
            <person name="Liang W."/>
            <person name="Fang L."/>
            <person name="Cai C."/>
            <person name="Zhu X."/>
            <person name="Zhou B."/>
            <person name="Zhang Y."/>
            <person name="Chen Z."/>
            <person name="Xu S."/>
            <person name="Zhu R."/>
            <person name="Wang S."/>
            <person name="Zhang T."/>
            <person name="Zhao G."/>
        </authorList>
    </citation>
    <scope>NUCLEOTIDE SEQUENCE [LARGE SCALE GENOMIC DNA]</scope>
    <source>
        <strain evidence="10">cv. Xinhai21</strain>
        <tissue evidence="9">Leaf</tissue>
    </source>
</reference>
<evidence type="ECO:0000256" key="3">
    <source>
        <dbReference type="ARBA" id="ARBA00022617"/>
    </source>
</evidence>
<proteinExistence type="inferred from homology"/>
<dbReference type="InterPro" id="IPR002401">
    <property type="entry name" value="Cyt_P450_E_grp-I"/>
</dbReference>
<evidence type="ECO:0000256" key="1">
    <source>
        <dbReference type="ARBA" id="ARBA00001971"/>
    </source>
</evidence>
<evidence type="ECO:0000256" key="7">
    <source>
        <dbReference type="ARBA" id="ARBA00023033"/>
    </source>
</evidence>
<dbReference type="OrthoDB" id="2789670at2759"/>
<accession>A0A2P5WH20</accession>
<keyword evidence="4" id="KW-0479">Metal-binding</keyword>
<name>A0A2P5WH20_GOSBA</name>
<organism evidence="9 10">
    <name type="scientific">Gossypium barbadense</name>
    <name type="common">Sea Island cotton</name>
    <name type="synonym">Hibiscus barbadensis</name>
    <dbReference type="NCBI Taxonomy" id="3634"/>
    <lineage>
        <taxon>Eukaryota</taxon>
        <taxon>Viridiplantae</taxon>
        <taxon>Streptophyta</taxon>
        <taxon>Embryophyta</taxon>
        <taxon>Tracheophyta</taxon>
        <taxon>Spermatophyta</taxon>
        <taxon>Magnoliopsida</taxon>
        <taxon>eudicotyledons</taxon>
        <taxon>Gunneridae</taxon>
        <taxon>Pentapetalae</taxon>
        <taxon>rosids</taxon>
        <taxon>malvids</taxon>
        <taxon>Malvales</taxon>
        <taxon>Malvaceae</taxon>
        <taxon>Malvoideae</taxon>
        <taxon>Gossypium</taxon>
    </lineage>
</organism>
<dbReference type="InterPro" id="IPR036396">
    <property type="entry name" value="Cyt_P450_sf"/>
</dbReference>
<dbReference type="InterPro" id="IPR001128">
    <property type="entry name" value="Cyt_P450"/>
</dbReference>
<dbReference type="Proteomes" id="UP000239757">
    <property type="component" value="Unassembled WGS sequence"/>
</dbReference>
<sequence>MDYSHSLTATSAVAIIAFPLLFLFSFLWISRRNTNSKKTAPEAGGAWPIIGHLRLLGGSQPPHISLANMADKYGRIFSIKLGVHRALVVSDWEIAKECLTVNDKAFASRPKLASSEILGNNRAMLGFAPYGPYWRQIRKVATIELLSNHRLELLKHVRESEVKTSLQQLYQLWNKKRSANSDKVLVEMKGWFKEVTLNVIMRMIVGKRIPNSSEGGENLKWRKSMDDFFVLSGKFLISDALPFLRFLDIGGDIKFMKKTAKELDQVLQGWLREHKQKRAENKANGEEDFMGVMLSILSEAEEHHADTINKINCLGLVLGAEDTTSITLTWALSLLLNNRDKLKLLTESDTKNLVYLQSIIKETLRLYPPAPLSVIHEATEDCTVNGYHVSAGTWLIMNLHKIHHDPLIWANPFEFQPERFITTHKDIDVRGQNFELFPFGSGRRMYPGVSFALQVLQLTLANVLHWFEFETPSGIAVDMREGLGIKSSKATPLEVHITPRIPAFVYNSTNSIRAYPAIIIAAADTTSVTLTWALSLLLNNRDTLSRFQQELDVKVGKGRLIVTESDTKNLVYLQSIIKETLRLYPTGPLSIIHEAIEDCTVNGYHVSAGTWLIMNLHKIHRDPLIWANPSKFQPERFMTTHKDVDVRGQNFELIPFGSGRRMCPGLSFALQNLSLILANVLHWFEFETSLDEAVDMREAPGLTSSKVTPLEVYVTPRLHAFVYNSFN</sequence>
<evidence type="ECO:0000256" key="5">
    <source>
        <dbReference type="ARBA" id="ARBA00023002"/>
    </source>
</evidence>
<dbReference type="InterPro" id="IPR050651">
    <property type="entry name" value="Plant_Cytochrome_P450_Monoox"/>
</dbReference>
<dbReference type="AlphaFoldDB" id="A0A2P5WH20"/>
<keyword evidence="5" id="KW-0560">Oxidoreductase</keyword>
<dbReference type="GO" id="GO:0016709">
    <property type="term" value="F:oxidoreductase activity, acting on paired donors, with incorporation or reduction of molecular oxygen, NAD(P)H as one donor, and incorporation of one atom of oxygen"/>
    <property type="evidence" value="ECO:0007669"/>
    <property type="project" value="UniProtKB-ARBA"/>
</dbReference>
<dbReference type="EMBL" id="KZ667636">
    <property type="protein sequence ID" value="PPR90382.1"/>
    <property type="molecule type" value="Genomic_DNA"/>
</dbReference>
<dbReference type="PROSITE" id="PS00086">
    <property type="entry name" value="CYTOCHROME_P450"/>
    <property type="match status" value="1"/>
</dbReference>
<feature type="transmembrane region" description="Helical" evidence="8">
    <location>
        <begin position="6"/>
        <end position="29"/>
    </location>
</feature>
<protein>
    <recommendedName>
        <fullName evidence="11">Cytochrome P450</fullName>
    </recommendedName>
</protein>
<evidence type="ECO:0000313" key="10">
    <source>
        <dbReference type="Proteomes" id="UP000239757"/>
    </source>
</evidence>
<comment type="cofactor">
    <cofactor evidence="1">
        <name>heme</name>
        <dbReference type="ChEBI" id="CHEBI:30413"/>
    </cofactor>
</comment>
<keyword evidence="8" id="KW-0472">Membrane</keyword>
<dbReference type="PRINTS" id="PR00463">
    <property type="entry name" value="EP450I"/>
</dbReference>
<dbReference type="FunFam" id="1.10.630.10:FF:000026">
    <property type="entry name" value="Cytochrome P450 82C4"/>
    <property type="match status" value="1"/>
</dbReference>
<evidence type="ECO:0000256" key="6">
    <source>
        <dbReference type="ARBA" id="ARBA00023004"/>
    </source>
</evidence>
<dbReference type="SUPFAM" id="SSF48264">
    <property type="entry name" value="Cytochrome P450"/>
    <property type="match status" value="2"/>
</dbReference>
<dbReference type="InterPro" id="IPR017972">
    <property type="entry name" value="Cyt_P450_CS"/>
</dbReference>
<keyword evidence="8" id="KW-1133">Transmembrane helix</keyword>
<dbReference type="FunFam" id="1.10.630.10:FF:000126">
    <property type="entry name" value="Predicted protein"/>
    <property type="match status" value="1"/>
</dbReference>
<evidence type="ECO:0000256" key="8">
    <source>
        <dbReference type="SAM" id="Phobius"/>
    </source>
</evidence>
<dbReference type="PRINTS" id="PR00385">
    <property type="entry name" value="P450"/>
</dbReference>
<evidence type="ECO:0008006" key="11">
    <source>
        <dbReference type="Google" id="ProtNLM"/>
    </source>
</evidence>